<reference evidence="2" key="1">
    <citation type="submission" date="2013-09" db="EMBL/GenBank/DDBJ databases">
        <title>Corchorus olitorius genome sequencing.</title>
        <authorList>
            <person name="Alam M."/>
            <person name="Haque M.S."/>
            <person name="Islam M.S."/>
            <person name="Emdad E.M."/>
            <person name="Islam M.M."/>
            <person name="Ahmed B."/>
            <person name="Halim A."/>
            <person name="Hossen Q.M.M."/>
            <person name="Hossain M.Z."/>
            <person name="Ahmed R."/>
            <person name="Khan M.M."/>
            <person name="Islam R."/>
            <person name="Rashid M.M."/>
            <person name="Khan S.A."/>
            <person name="Rahman M.S."/>
            <person name="Alam M."/>
            <person name="Yahiya A.S."/>
            <person name="Khan M.S."/>
            <person name="Azam M.S."/>
            <person name="Haque T."/>
            <person name="Lashkar M.Z.H."/>
            <person name="Akhand A.I."/>
            <person name="Morshed G."/>
            <person name="Roy S."/>
            <person name="Uddin K.S."/>
            <person name="Rabeya T."/>
            <person name="Hossain A.S."/>
            <person name="Chowdhury A."/>
            <person name="Snigdha A.R."/>
            <person name="Mortoza M.S."/>
            <person name="Matin S.A."/>
            <person name="Hoque S.M.E."/>
            <person name="Islam M.K."/>
            <person name="Roy D.K."/>
            <person name="Haider R."/>
            <person name="Moosa M.M."/>
            <person name="Elias S.M."/>
            <person name="Hasan A.M."/>
            <person name="Jahan S."/>
            <person name="Shafiuddin M."/>
            <person name="Mahmood N."/>
            <person name="Shommy N.S."/>
        </authorList>
    </citation>
    <scope>NUCLEOTIDE SEQUENCE [LARGE SCALE GENOMIC DNA]</scope>
    <source>
        <strain evidence="2">cv. O-4</strain>
    </source>
</reference>
<dbReference type="Proteomes" id="UP000187203">
    <property type="component" value="Unassembled WGS sequence"/>
</dbReference>
<evidence type="ECO:0000313" key="2">
    <source>
        <dbReference type="Proteomes" id="UP000187203"/>
    </source>
</evidence>
<keyword evidence="2" id="KW-1185">Reference proteome</keyword>
<dbReference type="AlphaFoldDB" id="A0A1R3HWX4"/>
<comment type="caution">
    <text evidence="1">The sequence shown here is derived from an EMBL/GenBank/DDBJ whole genome shotgun (WGS) entry which is preliminary data.</text>
</comment>
<protein>
    <submittedName>
        <fullName evidence="1">White-brown-complex ABC transporter family</fullName>
    </submittedName>
</protein>
<name>A0A1R3HWX4_9ROSI</name>
<dbReference type="EMBL" id="AWUE01019240">
    <property type="protein sequence ID" value="OMO74866.1"/>
    <property type="molecule type" value="Genomic_DNA"/>
</dbReference>
<accession>A0A1R3HWX4</accession>
<proteinExistence type="predicted"/>
<organism evidence="1 2">
    <name type="scientific">Corchorus olitorius</name>
    <dbReference type="NCBI Taxonomy" id="93759"/>
    <lineage>
        <taxon>Eukaryota</taxon>
        <taxon>Viridiplantae</taxon>
        <taxon>Streptophyta</taxon>
        <taxon>Embryophyta</taxon>
        <taxon>Tracheophyta</taxon>
        <taxon>Spermatophyta</taxon>
        <taxon>Magnoliopsida</taxon>
        <taxon>eudicotyledons</taxon>
        <taxon>Gunneridae</taxon>
        <taxon>Pentapetalae</taxon>
        <taxon>rosids</taxon>
        <taxon>malvids</taxon>
        <taxon>Malvales</taxon>
        <taxon>Malvaceae</taxon>
        <taxon>Grewioideae</taxon>
        <taxon>Apeibeae</taxon>
        <taxon>Corchorus</taxon>
    </lineage>
</organism>
<sequence>MTSREIGPQTMQAGDILINGHKQTMAYRTSVSEIKVAAL</sequence>
<evidence type="ECO:0000313" key="1">
    <source>
        <dbReference type="EMBL" id="OMO74866.1"/>
    </source>
</evidence>
<gene>
    <name evidence="1" type="ORF">COLO4_26432</name>
</gene>